<dbReference type="PANTHER" id="PTHR14241:SF32">
    <property type="entry name" value="VWFA DOMAIN-CONTAINING PROTEIN-RELATED"/>
    <property type="match status" value="1"/>
</dbReference>
<dbReference type="SMART" id="SM00584">
    <property type="entry name" value="TLDc"/>
    <property type="match status" value="1"/>
</dbReference>
<gene>
    <name evidence="4" type="ORF">WMY93_016632</name>
</gene>
<evidence type="ECO:0000313" key="5">
    <source>
        <dbReference type="Proteomes" id="UP001460270"/>
    </source>
</evidence>
<dbReference type="SUPFAM" id="SSF52540">
    <property type="entry name" value="P-loop containing nucleoside triphosphate hydrolases"/>
    <property type="match status" value="1"/>
</dbReference>
<evidence type="ECO:0000256" key="1">
    <source>
        <dbReference type="ARBA" id="ARBA00009243"/>
    </source>
</evidence>
<dbReference type="PANTHER" id="PTHR14241">
    <property type="entry name" value="INTERFERON-INDUCED PROTEIN 44"/>
    <property type="match status" value="1"/>
</dbReference>
<comment type="caution">
    <text evidence="4">The sequence shown here is derived from an EMBL/GenBank/DDBJ whole genome shotgun (WGS) entry which is preliminary data.</text>
</comment>
<dbReference type="Gene3D" id="3.40.50.300">
    <property type="entry name" value="P-loop containing nucleotide triphosphate hydrolases"/>
    <property type="match status" value="1"/>
</dbReference>
<dbReference type="InterPro" id="IPR006571">
    <property type="entry name" value="TLDc_dom"/>
</dbReference>
<dbReference type="CDD" id="cd00882">
    <property type="entry name" value="Ras_like_GTPase"/>
    <property type="match status" value="1"/>
</dbReference>
<protein>
    <recommendedName>
        <fullName evidence="3">TLDc domain-containing protein</fullName>
    </recommendedName>
</protein>
<comment type="similarity">
    <text evidence="1">Belongs to the IFI44 family.</text>
</comment>
<dbReference type="PROSITE" id="PS51886">
    <property type="entry name" value="TLDC"/>
    <property type="match status" value="1"/>
</dbReference>
<evidence type="ECO:0000313" key="4">
    <source>
        <dbReference type="EMBL" id="KAK7904025.1"/>
    </source>
</evidence>
<sequence>MSVITSRLTSDERNQLLSLFNNVQLHLLYKASVHGFPANQFHFRCDKQGPTVCVAYNTSGFIYGAYTSKDFAQTNQNIIDASAFLFSISKARPQPIRVAVNAGQPAFVDAATGPNFGVLLFLNNNGATVASPGGAAYTIAPVTLHGNNLYLTEFEVYRVEELGENLERPWRNVQWSENKRQELKKNIQSYSPDVRGVKEARVLMVGQVGAGKSSFFNSINSAFRGNMTSQAIAGTAGKSLTVQFRTYTMKTGKGGSSVPLVLCDTMGLEEDTDAGLNPDDVINICRGHVQDRYQFSSSAPLHEGAPGFRRHVTLKDKIHLSLMSQKILNKFTSIRKKVNQMGIPQILLMTKIDEACPLVEKDVKNVCNSVYVQKKAREVSEALGIPLSCVVPVKNYCKELELNLEVDVLLLSAVELMLNYADNFFENLPSEDQDEADQQEHHKSNNHANQTPDAAGSSAAPFSLPRAHKQSTEDLFRCSLRKMAEEVRVCRRK</sequence>
<dbReference type="Proteomes" id="UP001460270">
    <property type="component" value="Unassembled WGS sequence"/>
</dbReference>
<organism evidence="4 5">
    <name type="scientific">Mugilogobius chulae</name>
    <name type="common">yellowstripe goby</name>
    <dbReference type="NCBI Taxonomy" id="88201"/>
    <lineage>
        <taxon>Eukaryota</taxon>
        <taxon>Metazoa</taxon>
        <taxon>Chordata</taxon>
        <taxon>Craniata</taxon>
        <taxon>Vertebrata</taxon>
        <taxon>Euteleostomi</taxon>
        <taxon>Actinopterygii</taxon>
        <taxon>Neopterygii</taxon>
        <taxon>Teleostei</taxon>
        <taxon>Neoteleostei</taxon>
        <taxon>Acanthomorphata</taxon>
        <taxon>Gobiaria</taxon>
        <taxon>Gobiiformes</taxon>
        <taxon>Gobioidei</taxon>
        <taxon>Gobiidae</taxon>
        <taxon>Gobionellinae</taxon>
        <taxon>Mugilogobius</taxon>
    </lineage>
</organism>
<feature type="region of interest" description="Disordered" evidence="2">
    <location>
        <begin position="432"/>
        <end position="472"/>
    </location>
</feature>
<proteinExistence type="inferred from homology"/>
<dbReference type="AlphaFoldDB" id="A0AAW0NQS6"/>
<keyword evidence="5" id="KW-1185">Reference proteome</keyword>
<reference evidence="5" key="1">
    <citation type="submission" date="2024-04" db="EMBL/GenBank/DDBJ databases">
        <title>Salinicola lusitanus LLJ914,a marine bacterium isolated from the Okinawa Trough.</title>
        <authorList>
            <person name="Li J."/>
        </authorList>
    </citation>
    <scope>NUCLEOTIDE SEQUENCE [LARGE SCALE GENOMIC DNA]</scope>
</reference>
<evidence type="ECO:0000256" key="2">
    <source>
        <dbReference type="SAM" id="MobiDB-lite"/>
    </source>
</evidence>
<accession>A0AAW0NQS6</accession>
<dbReference type="Pfam" id="PF07534">
    <property type="entry name" value="TLD"/>
    <property type="match status" value="1"/>
</dbReference>
<dbReference type="InterPro" id="IPR027417">
    <property type="entry name" value="P-loop_NTPase"/>
</dbReference>
<dbReference type="GO" id="GO:0006955">
    <property type="term" value="P:immune response"/>
    <property type="evidence" value="ECO:0007669"/>
    <property type="project" value="TreeGrafter"/>
</dbReference>
<evidence type="ECO:0000259" key="3">
    <source>
        <dbReference type="PROSITE" id="PS51886"/>
    </source>
</evidence>
<dbReference type="EMBL" id="JBBPFD010000012">
    <property type="protein sequence ID" value="KAK7904025.1"/>
    <property type="molecule type" value="Genomic_DNA"/>
</dbReference>
<name>A0AAW0NQS6_9GOBI</name>
<feature type="domain" description="TLDc" evidence="3">
    <location>
        <begin position="2"/>
        <end position="160"/>
    </location>
</feature>